<keyword evidence="2" id="KW-0808">Transferase</keyword>
<organism evidence="2">
    <name type="scientific">mine drainage metagenome</name>
    <dbReference type="NCBI Taxonomy" id="410659"/>
    <lineage>
        <taxon>unclassified sequences</taxon>
        <taxon>metagenomes</taxon>
        <taxon>ecological metagenomes</taxon>
    </lineage>
</organism>
<name>T0ZRM0_9ZZZZ</name>
<reference evidence="2" key="2">
    <citation type="journal article" date="2014" name="ISME J.">
        <title>Microbial stratification in low pH oxic and suboxic macroscopic growths along an acid mine drainage.</title>
        <authorList>
            <person name="Mendez-Garcia C."/>
            <person name="Mesa V."/>
            <person name="Sprenger R.R."/>
            <person name="Richter M."/>
            <person name="Diez M.S."/>
            <person name="Solano J."/>
            <person name="Bargiela R."/>
            <person name="Golyshina O.V."/>
            <person name="Manteca A."/>
            <person name="Ramos J.L."/>
            <person name="Gallego J.R."/>
            <person name="Llorente I."/>
            <person name="Martins Dos Santos V.A."/>
            <person name="Jensen O.N."/>
            <person name="Pelaez A.I."/>
            <person name="Sanchez J."/>
            <person name="Ferrer M."/>
        </authorList>
    </citation>
    <scope>NUCLEOTIDE SEQUENCE</scope>
</reference>
<dbReference type="SUPFAM" id="SSF53067">
    <property type="entry name" value="Actin-like ATPase domain"/>
    <property type="match status" value="1"/>
</dbReference>
<keyword evidence="2" id="KW-0418">Kinase</keyword>
<sequence length="172" mass="18027">MVTDCFWMERAWPPGLLPFPRPGSWLTPLNVPVLDVPAPAFPPLDAPAAAFPPLDAPAAAFPPLDAPAATCLAEPFLARDSSINAPYTIGTPHRDAACQGTPSCGLFSNNVTETHEAQTSRPCVLGIDLGTGGPRAVLVATDGMILSSASAPVNTTFLPNGGAEQDPEEWWR</sequence>
<gene>
    <name evidence="2" type="ORF">B1B_12475</name>
</gene>
<reference evidence="2" key="1">
    <citation type="submission" date="2013-08" db="EMBL/GenBank/DDBJ databases">
        <authorList>
            <person name="Mendez C."/>
            <person name="Richter M."/>
            <person name="Ferrer M."/>
            <person name="Sanchez J."/>
        </authorList>
    </citation>
    <scope>NUCLEOTIDE SEQUENCE</scope>
</reference>
<evidence type="ECO:0000313" key="2">
    <source>
        <dbReference type="EMBL" id="EQD47117.1"/>
    </source>
</evidence>
<feature type="domain" description="Carbohydrate kinase FGGY N-terminal" evidence="1">
    <location>
        <begin position="124"/>
        <end position="171"/>
    </location>
</feature>
<proteinExistence type="predicted"/>
<dbReference type="AlphaFoldDB" id="T0ZRM0"/>
<dbReference type="GO" id="GO:0008744">
    <property type="term" value="F:L-xylulokinase activity"/>
    <property type="evidence" value="ECO:0007669"/>
    <property type="project" value="UniProtKB-EC"/>
</dbReference>
<dbReference type="EMBL" id="AUZY01008173">
    <property type="protein sequence ID" value="EQD47117.1"/>
    <property type="molecule type" value="Genomic_DNA"/>
</dbReference>
<evidence type="ECO:0000259" key="1">
    <source>
        <dbReference type="Pfam" id="PF00370"/>
    </source>
</evidence>
<feature type="non-terminal residue" evidence="2">
    <location>
        <position position="172"/>
    </location>
</feature>
<dbReference type="InterPro" id="IPR043129">
    <property type="entry name" value="ATPase_NBD"/>
</dbReference>
<dbReference type="Gene3D" id="3.30.420.40">
    <property type="match status" value="1"/>
</dbReference>
<protein>
    <submittedName>
        <fullName evidence="2">Protein containing Carbohydrate kinase, FGGY</fullName>
        <ecNumber evidence="2">2.7.1.53</ecNumber>
    </submittedName>
</protein>
<accession>T0ZRM0</accession>
<dbReference type="Pfam" id="PF00370">
    <property type="entry name" value="FGGY_N"/>
    <property type="match status" value="1"/>
</dbReference>
<comment type="caution">
    <text evidence="2">The sequence shown here is derived from an EMBL/GenBank/DDBJ whole genome shotgun (WGS) entry which is preliminary data.</text>
</comment>
<dbReference type="EC" id="2.7.1.53" evidence="2"/>
<dbReference type="InterPro" id="IPR018484">
    <property type="entry name" value="FGGY_N"/>
</dbReference>